<gene>
    <name evidence="1" type="ORF">GCM10009836_24370</name>
</gene>
<dbReference type="RefSeq" id="WP_344415616.1">
    <property type="nucleotide sequence ID" value="NZ_BAAAQK010000005.1"/>
</dbReference>
<dbReference type="EMBL" id="BAAAQK010000005">
    <property type="protein sequence ID" value="GAA1844102.1"/>
    <property type="molecule type" value="Genomic_DNA"/>
</dbReference>
<organism evidence="1 2">
    <name type="scientific">Pseudonocardia ailaonensis</name>
    <dbReference type="NCBI Taxonomy" id="367279"/>
    <lineage>
        <taxon>Bacteria</taxon>
        <taxon>Bacillati</taxon>
        <taxon>Actinomycetota</taxon>
        <taxon>Actinomycetes</taxon>
        <taxon>Pseudonocardiales</taxon>
        <taxon>Pseudonocardiaceae</taxon>
        <taxon>Pseudonocardia</taxon>
    </lineage>
</organism>
<name>A0ABN2MYW5_9PSEU</name>
<accession>A0ABN2MYW5</accession>
<reference evidence="1 2" key="1">
    <citation type="journal article" date="2019" name="Int. J. Syst. Evol. Microbiol.">
        <title>The Global Catalogue of Microorganisms (GCM) 10K type strain sequencing project: providing services to taxonomists for standard genome sequencing and annotation.</title>
        <authorList>
            <consortium name="The Broad Institute Genomics Platform"/>
            <consortium name="The Broad Institute Genome Sequencing Center for Infectious Disease"/>
            <person name="Wu L."/>
            <person name="Ma J."/>
        </authorList>
    </citation>
    <scope>NUCLEOTIDE SEQUENCE [LARGE SCALE GENOMIC DNA]</scope>
    <source>
        <strain evidence="1 2">JCM 16009</strain>
    </source>
</reference>
<comment type="caution">
    <text evidence="1">The sequence shown here is derived from an EMBL/GenBank/DDBJ whole genome shotgun (WGS) entry which is preliminary data.</text>
</comment>
<dbReference type="Proteomes" id="UP001500449">
    <property type="component" value="Unassembled WGS sequence"/>
</dbReference>
<evidence type="ECO:0000313" key="1">
    <source>
        <dbReference type="EMBL" id="GAA1844102.1"/>
    </source>
</evidence>
<sequence>MSYRTGHVVVEVREPRRIVSVDDLGERRDPVRQQVIDVVDLGDPALFGGTPDRRDPVDCGELEIAERWRRQRVHDRGLLVDDGPRVP</sequence>
<proteinExistence type="predicted"/>
<evidence type="ECO:0000313" key="2">
    <source>
        <dbReference type="Proteomes" id="UP001500449"/>
    </source>
</evidence>
<keyword evidence="2" id="KW-1185">Reference proteome</keyword>
<protein>
    <submittedName>
        <fullName evidence="1">Uncharacterized protein</fullName>
    </submittedName>
</protein>